<dbReference type="InterPro" id="IPR025452">
    <property type="entry name" value="DUF4218"/>
</dbReference>
<keyword evidence="3" id="KW-1185">Reference proteome</keyword>
<dbReference type="Proteomes" id="UP001419268">
    <property type="component" value="Unassembled WGS sequence"/>
</dbReference>
<reference evidence="2 3" key="1">
    <citation type="submission" date="2024-01" db="EMBL/GenBank/DDBJ databases">
        <title>Genome assemblies of Stephania.</title>
        <authorList>
            <person name="Yang L."/>
        </authorList>
    </citation>
    <scope>NUCLEOTIDE SEQUENCE [LARGE SCALE GENOMIC DNA]</scope>
    <source>
        <strain evidence="2">JXDWG</strain>
        <tissue evidence="2">Leaf</tissue>
    </source>
</reference>
<sequence>MSFVNNQTIFFNHQHEFLRYLKHLKNNVRNKAKVEGSMCNAYLVEEITSFCFYYFKDHIATLHNQGQRNEDDAVGLNPHFVGDFSIFTYPGPTVGTGKEKFLTEPEYEAVHTYILLNCLEASSSTNNICWTGK</sequence>
<dbReference type="PANTHER" id="PTHR48258:SF4">
    <property type="entry name" value="DUF4216 DOMAIN-CONTAINING PROTEIN"/>
    <property type="match status" value="1"/>
</dbReference>
<dbReference type="PANTHER" id="PTHR48258">
    <property type="entry name" value="DUF4218 DOMAIN-CONTAINING PROTEIN-RELATED"/>
    <property type="match status" value="1"/>
</dbReference>
<evidence type="ECO:0000313" key="3">
    <source>
        <dbReference type="Proteomes" id="UP001419268"/>
    </source>
</evidence>
<evidence type="ECO:0000313" key="2">
    <source>
        <dbReference type="EMBL" id="KAK9166355.1"/>
    </source>
</evidence>
<dbReference type="AlphaFoldDB" id="A0AAP0L995"/>
<organism evidence="2 3">
    <name type="scientific">Stephania cephalantha</name>
    <dbReference type="NCBI Taxonomy" id="152367"/>
    <lineage>
        <taxon>Eukaryota</taxon>
        <taxon>Viridiplantae</taxon>
        <taxon>Streptophyta</taxon>
        <taxon>Embryophyta</taxon>
        <taxon>Tracheophyta</taxon>
        <taxon>Spermatophyta</taxon>
        <taxon>Magnoliopsida</taxon>
        <taxon>Ranunculales</taxon>
        <taxon>Menispermaceae</taxon>
        <taxon>Menispermoideae</taxon>
        <taxon>Cissampelideae</taxon>
        <taxon>Stephania</taxon>
    </lineage>
</organism>
<protein>
    <recommendedName>
        <fullName evidence="1">DUF4218 domain-containing protein</fullName>
    </recommendedName>
</protein>
<dbReference type="EMBL" id="JBBNAG010000001">
    <property type="protein sequence ID" value="KAK9166355.1"/>
    <property type="molecule type" value="Genomic_DNA"/>
</dbReference>
<comment type="caution">
    <text evidence="2">The sequence shown here is derived from an EMBL/GenBank/DDBJ whole genome shotgun (WGS) entry which is preliminary data.</text>
</comment>
<dbReference type="Pfam" id="PF13960">
    <property type="entry name" value="DUF4218"/>
    <property type="match status" value="1"/>
</dbReference>
<accession>A0AAP0L995</accession>
<evidence type="ECO:0000259" key="1">
    <source>
        <dbReference type="Pfam" id="PF13960"/>
    </source>
</evidence>
<name>A0AAP0L995_9MAGN</name>
<gene>
    <name evidence="2" type="ORF">Scep_001546</name>
</gene>
<feature type="domain" description="DUF4218" evidence="1">
    <location>
        <begin position="16"/>
        <end position="69"/>
    </location>
</feature>
<proteinExistence type="predicted"/>